<feature type="domain" description="Transglutaminase-like" evidence="2">
    <location>
        <begin position="150"/>
        <end position="210"/>
    </location>
</feature>
<name>A0ABS1H6F9_9BACL</name>
<dbReference type="Proteomes" id="UP000618943">
    <property type="component" value="Unassembled WGS sequence"/>
</dbReference>
<proteinExistence type="predicted"/>
<evidence type="ECO:0000259" key="2">
    <source>
        <dbReference type="SMART" id="SM00460"/>
    </source>
</evidence>
<reference evidence="3 4" key="1">
    <citation type="submission" date="2020-12" db="EMBL/GenBank/DDBJ databases">
        <title>YIM B01967 draft genome.</title>
        <authorList>
            <person name="Yan X."/>
        </authorList>
    </citation>
    <scope>NUCLEOTIDE SEQUENCE [LARGE SCALE GENOMIC DNA]</scope>
    <source>
        <strain evidence="3 4">YIM B01967</strain>
    </source>
</reference>
<comment type="caution">
    <text evidence="3">The sequence shown here is derived from an EMBL/GenBank/DDBJ whole genome shotgun (WGS) entry which is preliminary data.</text>
</comment>
<dbReference type="Gene3D" id="3.10.620.30">
    <property type="match status" value="1"/>
</dbReference>
<feature type="transmembrane region" description="Helical" evidence="1">
    <location>
        <begin position="388"/>
        <end position="408"/>
    </location>
</feature>
<dbReference type="PANTHER" id="PTHR38339">
    <property type="entry name" value="TRANSGLUTAMINASE DOMAIN PROTEIN"/>
    <property type="match status" value="1"/>
</dbReference>
<dbReference type="InterPro" id="IPR038765">
    <property type="entry name" value="Papain-like_cys_pep_sf"/>
</dbReference>
<gene>
    <name evidence="3" type="ORF">JFL43_09015</name>
</gene>
<keyword evidence="1" id="KW-0812">Transmembrane</keyword>
<dbReference type="Pfam" id="PF01841">
    <property type="entry name" value="Transglut_core"/>
    <property type="match status" value="1"/>
</dbReference>
<keyword evidence="1" id="KW-0472">Membrane</keyword>
<dbReference type="SUPFAM" id="SSF54001">
    <property type="entry name" value="Cysteine proteinases"/>
    <property type="match status" value="1"/>
</dbReference>
<protein>
    <submittedName>
        <fullName evidence="3">Transglutaminase domain-containing protein</fullName>
    </submittedName>
</protein>
<evidence type="ECO:0000313" key="3">
    <source>
        <dbReference type="EMBL" id="MBK3494998.1"/>
    </source>
</evidence>
<dbReference type="InterPro" id="IPR002931">
    <property type="entry name" value="Transglutaminase-like"/>
</dbReference>
<sequence>MRKQNFKLNYQYKNITNQNVELWFSEPKESSTQQNITTKPNLKPDEITKHSFLNNLWYYNLQPGQKLNITINYTGGKRDKSYKANITEEEKEFFLRSTKLIPLSEEIKKEAQSIVGDAHTDIEKAKRLFQYIIKTYSYSAQFSGRGVAAFKARRKGDCGEFGAIFCSYCRALNIPARMLYGTWILKKFSPHAWSEIYIENEGWIPVDPSMGRIKLYLHPFINISSAVQYGVFPNNRRYFGDHEGKRLAFSLDPERALNPKYIDNMEYKQGVTKECIAGKEIAWGYESIEGKAPFLQPIYLKLHSLENRTPIKELFGEWSGKHISTLKNFTYKVKLASFNIGFSVLMIEIINEAIFKEETLFNVLPLFSYPLVLIGTILSIVRNEGNLLIYLLGFMLTLSFIGILASYIN</sequence>
<organism evidence="3 4">
    <name type="scientific">Viridibacillus soli</name>
    <dbReference type="NCBI Taxonomy" id="2798301"/>
    <lineage>
        <taxon>Bacteria</taxon>
        <taxon>Bacillati</taxon>
        <taxon>Bacillota</taxon>
        <taxon>Bacilli</taxon>
        <taxon>Bacillales</taxon>
        <taxon>Caryophanaceae</taxon>
        <taxon>Viridibacillus</taxon>
    </lineage>
</organism>
<feature type="transmembrane region" description="Helical" evidence="1">
    <location>
        <begin position="360"/>
        <end position="381"/>
    </location>
</feature>
<evidence type="ECO:0000313" key="4">
    <source>
        <dbReference type="Proteomes" id="UP000618943"/>
    </source>
</evidence>
<accession>A0ABS1H6F9</accession>
<feature type="transmembrane region" description="Helical" evidence="1">
    <location>
        <begin position="335"/>
        <end position="354"/>
    </location>
</feature>
<keyword evidence="1" id="KW-1133">Transmembrane helix</keyword>
<dbReference type="PANTHER" id="PTHR38339:SF1">
    <property type="entry name" value="TRANSGLUTAMINASE-LIKE DOMAIN-CONTAINING PROTEIN"/>
    <property type="match status" value="1"/>
</dbReference>
<evidence type="ECO:0000256" key="1">
    <source>
        <dbReference type="SAM" id="Phobius"/>
    </source>
</evidence>
<keyword evidence="4" id="KW-1185">Reference proteome</keyword>
<dbReference type="SMART" id="SM00460">
    <property type="entry name" value="TGc"/>
    <property type="match status" value="1"/>
</dbReference>
<dbReference type="RefSeq" id="WP_200748777.1">
    <property type="nucleotide sequence ID" value="NZ_JAEOAH010000008.1"/>
</dbReference>
<dbReference type="EMBL" id="JAEOAH010000008">
    <property type="protein sequence ID" value="MBK3494998.1"/>
    <property type="molecule type" value="Genomic_DNA"/>
</dbReference>